<dbReference type="InterPro" id="IPR014710">
    <property type="entry name" value="RmlC-like_jellyroll"/>
</dbReference>
<dbReference type="EMBL" id="LFEJ01000015">
    <property type="protein sequence ID" value="KMV34277.1"/>
    <property type="molecule type" value="Genomic_DNA"/>
</dbReference>
<dbReference type="OrthoDB" id="9800846at2"/>
<keyword evidence="2" id="KW-0413">Isomerase</keyword>
<proteinExistence type="predicted"/>
<protein>
    <submittedName>
        <fullName evidence="2">dTDP-6-deoxy-3,4-keto-hexulose isomerase</fullName>
    </submittedName>
</protein>
<dbReference type="RefSeq" id="WP_048888093.1">
    <property type="nucleotide sequence ID" value="NZ_LFEJ01000015.1"/>
</dbReference>
<comment type="caution">
    <text evidence="2">The sequence shown here is derived from an EMBL/GenBank/DDBJ whole genome shotgun (WGS) entry which is preliminary data.</text>
</comment>
<dbReference type="AlphaFoldDB" id="A0A0J8VMN6"/>
<dbReference type="InterPro" id="IPR011051">
    <property type="entry name" value="RmlC_Cupin_sf"/>
</dbReference>
<dbReference type="Gene3D" id="2.60.120.10">
    <property type="entry name" value="Jelly Rolls"/>
    <property type="match status" value="1"/>
</dbReference>
<evidence type="ECO:0000313" key="2">
    <source>
        <dbReference type="EMBL" id="KMV34277.1"/>
    </source>
</evidence>
<gene>
    <name evidence="2" type="ORF">ACH50_12790</name>
</gene>
<dbReference type="Pfam" id="PF05523">
    <property type="entry name" value="FdtA"/>
    <property type="match status" value="1"/>
</dbReference>
<dbReference type="InterPro" id="IPR008894">
    <property type="entry name" value="QdtA_cupin_dom"/>
</dbReference>
<dbReference type="CDD" id="cd20292">
    <property type="entry name" value="cupin_QdtA-like"/>
    <property type="match status" value="1"/>
</dbReference>
<evidence type="ECO:0000259" key="1">
    <source>
        <dbReference type="Pfam" id="PF05523"/>
    </source>
</evidence>
<keyword evidence="3" id="KW-1185">Reference proteome</keyword>
<dbReference type="GO" id="GO:0016853">
    <property type="term" value="F:isomerase activity"/>
    <property type="evidence" value="ECO:0007669"/>
    <property type="project" value="UniProtKB-KW"/>
</dbReference>
<dbReference type="STRING" id="1121863.GCA_000621185_03085"/>
<organism evidence="2 3">
    <name type="scientific">Franconibacter pulveris</name>
    <dbReference type="NCBI Taxonomy" id="435910"/>
    <lineage>
        <taxon>Bacteria</taxon>
        <taxon>Pseudomonadati</taxon>
        <taxon>Pseudomonadota</taxon>
        <taxon>Gammaproteobacteria</taxon>
        <taxon>Enterobacterales</taxon>
        <taxon>Enterobacteriaceae</taxon>
        <taxon>Franconibacter</taxon>
    </lineage>
</organism>
<dbReference type="Proteomes" id="UP000037315">
    <property type="component" value="Unassembled WGS sequence"/>
</dbReference>
<accession>A0A0J8VMN6</accession>
<evidence type="ECO:0000313" key="3">
    <source>
        <dbReference type="Proteomes" id="UP000037315"/>
    </source>
</evidence>
<name>A0A0J8VMN6_9ENTR</name>
<feature type="domain" description="Sugar 3,4-ketoisomerase QdtA cupin" evidence="1">
    <location>
        <begin position="1"/>
        <end position="129"/>
    </location>
</feature>
<sequence length="133" mass="15762">MKIEIINFPKHGDERGALVVLEEQKSVPFDVKRIYYMFDTKKDVRRGFHAHKKLRQLAIPVQGHCKFLLDDGNESIEILVDNPTQGLMIEPMIWHEMFDYSENCVLMVLADDYYDESDYIRNYEEFKQRVTNG</sequence>
<reference evidence="2 3" key="1">
    <citation type="submission" date="2015-06" db="EMBL/GenBank/DDBJ databases">
        <title>Genome sequencing of Cronobacter sp. strain DJ34 isolated from petroleum contaminated sludge of Duliajan Oil Fields, Assam, India.</title>
        <authorList>
            <person name="Pal S."/>
            <person name="Banerjee T.D."/>
            <person name="Roy A."/>
            <person name="Sar P."/>
            <person name="Kazy S.K."/>
        </authorList>
    </citation>
    <scope>NUCLEOTIDE SEQUENCE [LARGE SCALE GENOMIC DNA]</scope>
    <source>
        <strain evidence="2 3">DJ34</strain>
    </source>
</reference>
<dbReference type="PATRIC" id="fig|1656095.3.peg.2638"/>
<dbReference type="SUPFAM" id="SSF51182">
    <property type="entry name" value="RmlC-like cupins"/>
    <property type="match status" value="1"/>
</dbReference>